<protein>
    <submittedName>
        <fullName evidence="6">Kelch repeat-containing protein</fullName>
    </submittedName>
</protein>
<dbReference type="InterPro" id="IPR015915">
    <property type="entry name" value="Kelch-typ_b-propeller"/>
</dbReference>
<evidence type="ECO:0000256" key="1">
    <source>
        <dbReference type="ARBA" id="ARBA00022441"/>
    </source>
</evidence>
<keyword evidence="4" id="KW-0812">Transmembrane</keyword>
<dbReference type="Gene3D" id="2.120.10.80">
    <property type="entry name" value="Kelch-type beta propeller"/>
    <property type="match status" value="1"/>
</dbReference>
<dbReference type="GeneID" id="73328912"/>
<evidence type="ECO:0000313" key="6">
    <source>
        <dbReference type="EMBL" id="GKT47929.1"/>
    </source>
</evidence>
<evidence type="ECO:0000256" key="2">
    <source>
        <dbReference type="ARBA" id="ARBA00022737"/>
    </source>
</evidence>
<feature type="region of interest" description="Disordered" evidence="3">
    <location>
        <begin position="433"/>
        <end position="452"/>
    </location>
</feature>
<dbReference type="Pfam" id="PF24681">
    <property type="entry name" value="Kelch_KLHDC2_KLHL20_DRC7"/>
    <property type="match status" value="1"/>
</dbReference>
<dbReference type="SUPFAM" id="SSF50965">
    <property type="entry name" value="Galactose oxidase, central domain"/>
    <property type="match status" value="1"/>
</dbReference>
<evidence type="ECO:0000256" key="4">
    <source>
        <dbReference type="SAM" id="Phobius"/>
    </source>
</evidence>
<comment type="caution">
    <text evidence="6">The sequence shown here is derived from an EMBL/GenBank/DDBJ whole genome shotgun (WGS) entry which is preliminary data.</text>
</comment>
<keyword evidence="4" id="KW-0472">Membrane</keyword>
<dbReference type="InterPro" id="IPR011043">
    <property type="entry name" value="Gal_Oxase/kelch_b-propeller"/>
</dbReference>
<dbReference type="PANTHER" id="PTHR46228:SF2">
    <property type="entry name" value="KELCH REPEAT PROTEIN (AFU_ORTHOLOGUE AFUA_4G14350)"/>
    <property type="match status" value="1"/>
</dbReference>
<keyword evidence="4" id="KW-1133">Transmembrane helix</keyword>
<feature type="compositionally biased region" description="Low complexity" evidence="3">
    <location>
        <begin position="436"/>
        <end position="452"/>
    </location>
</feature>
<reference evidence="6 7" key="1">
    <citation type="submission" date="2022-03" db="EMBL/GenBank/DDBJ databases">
        <title>Genome data of Colletotrichum spp.</title>
        <authorList>
            <person name="Utami Y.D."/>
            <person name="Hiruma K."/>
        </authorList>
    </citation>
    <scope>NUCLEOTIDE SEQUENCE [LARGE SCALE GENOMIC DNA]</scope>
    <source>
        <strain evidence="6 7">MAFF 239500</strain>
    </source>
</reference>
<organism evidence="6 7">
    <name type="scientific">Colletotrichum spaethianum</name>
    <dbReference type="NCBI Taxonomy" id="700344"/>
    <lineage>
        <taxon>Eukaryota</taxon>
        <taxon>Fungi</taxon>
        <taxon>Dikarya</taxon>
        <taxon>Ascomycota</taxon>
        <taxon>Pezizomycotina</taxon>
        <taxon>Sordariomycetes</taxon>
        <taxon>Hypocreomycetidae</taxon>
        <taxon>Glomerellales</taxon>
        <taxon>Glomerellaceae</taxon>
        <taxon>Colletotrichum</taxon>
        <taxon>Colletotrichum spaethianum species complex</taxon>
    </lineage>
</organism>
<proteinExistence type="predicted"/>
<evidence type="ECO:0000256" key="3">
    <source>
        <dbReference type="SAM" id="MobiDB-lite"/>
    </source>
</evidence>
<feature type="signal peptide" evidence="5">
    <location>
        <begin position="1"/>
        <end position="22"/>
    </location>
</feature>
<feature type="chain" id="PRO_5041374302" evidence="5">
    <location>
        <begin position="23"/>
        <end position="569"/>
    </location>
</feature>
<evidence type="ECO:0000256" key="5">
    <source>
        <dbReference type="SAM" id="SignalP"/>
    </source>
</evidence>
<accession>A0AA37P949</accession>
<feature type="transmembrane region" description="Helical" evidence="4">
    <location>
        <begin position="457"/>
        <end position="479"/>
    </location>
</feature>
<dbReference type="EMBL" id="BQXU01000021">
    <property type="protein sequence ID" value="GKT47929.1"/>
    <property type="molecule type" value="Genomic_DNA"/>
</dbReference>
<dbReference type="RefSeq" id="XP_049130279.1">
    <property type="nucleotide sequence ID" value="XM_049274322.1"/>
</dbReference>
<gene>
    <name evidence="6" type="ORF">ColSpa_08110</name>
</gene>
<dbReference type="Proteomes" id="UP001055115">
    <property type="component" value="Unassembled WGS sequence"/>
</dbReference>
<dbReference type="PANTHER" id="PTHR46228">
    <property type="entry name" value="KELCH DOMAIN-CONTAINING PROTEIN"/>
    <property type="match status" value="1"/>
</dbReference>
<feature type="region of interest" description="Disordered" evidence="3">
    <location>
        <begin position="487"/>
        <end position="569"/>
    </location>
</feature>
<sequence length="569" mass="61954">MIVSRSWLAALFAVAHIQPVYSAEDAGASDVPSTNNFLRRVYAQASVLGSWAYFDGGEVSQYIDNGKNTSNASSPLSSTLSIDLSKSWKPANVEIKQTQKRGAPMMMRQAIFTDNSSNSFYIWGGTRRATLLWKFDADGSGGGSWSPKHTDDLNSFTRLTRSQGGAYVSTPDSGFYFGGYASRYTSQNPEGPVPGYLQFNYTATDQEWTNHTEAPYSIYGTVVGASAHYVPNYGPNGLLMIFGGGSDVPGRAQSKNRGWLDFGKIYFMDPLTKKWYSQKTSGNAPGARMWHCTVGALSQNNTYEIFVFGGTNEANKEGYDEVHILSLPGFIWRKADYTPSSPRDSMSCIVAGQRQMVTFGGINRWKWDDDEANYFRDQDPFPQGVGVFDLTDLKWKDEYNADASSYDSPDVIKTWYNEGNLASVEYSEGVEGLMKSGTSGSGSSSGDSGSSSTNTGAIVGGVVGGVAGAALIGLAAFFLMRRRKHKQVTTNETGDAVEAPARPYDMEQTCSSNPPPSTTTAPSELQGEYRGHSPYSIGEVPKTMQPPEMEAQDPRHVYAAELDGSEARK</sequence>
<keyword evidence="5" id="KW-0732">Signal</keyword>
<name>A0AA37P949_9PEZI</name>
<keyword evidence="7" id="KW-1185">Reference proteome</keyword>
<keyword evidence="2" id="KW-0677">Repeat</keyword>
<keyword evidence="1" id="KW-0880">Kelch repeat</keyword>
<dbReference type="AlphaFoldDB" id="A0AA37P949"/>
<evidence type="ECO:0000313" key="7">
    <source>
        <dbReference type="Proteomes" id="UP001055115"/>
    </source>
</evidence>